<dbReference type="EC" id="2.7.1.95" evidence="2"/>
<reference evidence="2" key="1">
    <citation type="submission" date="2021-01" db="EMBL/GenBank/DDBJ databases">
        <title>Genomic Encyclopedia of Type Strains, Phase IV (KMG-IV): sequencing the most valuable type-strain genomes for metagenomic binning, comparative biology and taxonomic classification.</title>
        <authorList>
            <person name="Goeker M."/>
        </authorList>
    </citation>
    <scope>NUCLEOTIDE SEQUENCE</scope>
    <source>
        <strain evidence="2">DSM 21943</strain>
    </source>
</reference>
<dbReference type="SUPFAM" id="SSF56112">
    <property type="entry name" value="Protein kinase-like (PK-like)"/>
    <property type="match status" value="1"/>
</dbReference>
<evidence type="ECO:0000313" key="3">
    <source>
        <dbReference type="Proteomes" id="UP001179280"/>
    </source>
</evidence>
<dbReference type="Gene3D" id="3.90.1200.10">
    <property type="match status" value="1"/>
</dbReference>
<keyword evidence="2" id="KW-0808">Transferase</keyword>
<gene>
    <name evidence="2" type="ORF">JOC54_003112</name>
</gene>
<organism evidence="2 3">
    <name type="scientific">Shouchella xiaoxiensis</name>
    <dbReference type="NCBI Taxonomy" id="766895"/>
    <lineage>
        <taxon>Bacteria</taxon>
        <taxon>Bacillati</taxon>
        <taxon>Bacillota</taxon>
        <taxon>Bacilli</taxon>
        <taxon>Bacillales</taxon>
        <taxon>Bacillaceae</taxon>
        <taxon>Shouchella</taxon>
    </lineage>
</organism>
<keyword evidence="3" id="KW-1185">Reference proteome</keyword>
<dbReference type="InterPro" id="IPR051678">
    <property type="entry name" value="AGP_Transferase"/>
</dbReference>
<proteinExistence type="predicted"/>
<name>A0ABS2T012_9BACI</name>
<dbReference type="Proteomes" id="UP001179280">
    <property type="component" value="Unassembled WGS sequence"/>
</dbReference>
<evidence type="ECO:0000313" key="2">
    <source>
        <dbReference type="EMBL" id="MBM7839832.1"/>
    </source>
</evidence>
<dbReference type="Pfam" id="PF01636">
    <property type="entry name" value="APH"/>
    <property type="match status" value="1"/>
</dbReference>
<sequence>MLNDQVRQWTASKVGALTEINLLDEQGCTSQVQKISTASGCYILKSATKEKYRAWLKTEAEVLERLANHSIPVPRYFGFYEDEDASYLLMSFEEGMTLTSALKQAASDGEKQDLMRSFGQLLHDLHTLPAPAPTRDWLTQQLELSAYYLQQGEADGNAQLLEKLNNHKPSQIDQTWIHGDCTPDNVLVQAGKVTLFIDVAAMTVGDPRHDVALALRRCFQNDVLKTAFYQGYGRQTITDDEFRYFHDGLYEFF</sequence>
<comment type="caution">
    <text evidence="2">The sequence shown here is derived from an EMBL/GenBank/DDBJ whole genome shotgun (WGS) entry which is preliminary data.</text>
</comment>
<dbReference type="EMBL" id="JAFBCV010000010">
    <property type="protein sequence ID" value="MBM7839832.1"/>
    <property type="molecule type" value="Genomic_DNA"/>
</dbReference>
<dbReference type="InterPro" id="IPR011009">
    <property type="entry name" value="Kinase-like_dom_sf"/>
</dbReference>
<dbReference type="InterPro" id="IPR002575">
    <property type="entry name" value="Aminoglycoside_PTrfase"/>
</dbReference>
<dbReference type="PANTHER" id="PTHR21310">
    <property type="entry name" value="AMINOGLYCOSIDE PHOSPHOTRANSFERASE-RELATED-RELATED"/>
    <property type="match status" value="1"/>
</dbReference>
<dbReference type="RefSeq" id="WP_204467081.1">
    <property type="nucleotide sequence ID" value="NZ_JAFBCV010000010.1"/>
</dbReference>
<protein>
    <submittedName>
        <fullName evidence="2">Aminoglycoside 3'-phosphotransferase-2</fullName>
        <ecNumber evidence="2">2.7.1.95</ecNumber>
    </submittedName>
</protein>
<accession>A0ABS2T012</accession>
<evidence type="ECO:0000259" key="1">
    <source>
        <dbReference type="Pfam" id="PF01636"/>
    </source>
</evidence>
<dbReference type="Gene3D" id="3.30.200.20">
    <property type="entry name" value="Phosphorylase Kinase, domain 1"/>
    <property type="match status" value="1"/>
</dbReference>
<feature type="domain" description="Aminoglycoside phosphotransferase" evidence="1">
    <location>
        <begin position="29"/>
        <end position="235"/>
    </location>
</feature>
<dbReference type="GO" id="GO:0008910">
    <property type="term" value="F:kanamycin kinase activity"/>
    <property type="evidence" value="ECO:0007669"/>
    <property type="project" value="UniProtKB-EC"/>
</dbReference>